<feature type="domain" description="FRG" evidence="1">
    <location>
        <begin position="19"/>
        <end position="117"/>
    </location>
</feature>
<dbReference type="OrthoDB" id="6942219at2"/>
<gene>
    <name evidence="2" type="ORF">DI392_16470</name>
</gene>
<organism evidence="2 3">
    <name type="scientific">Vibrio albus</name>
    <dbReference type="NCBI Taxonomy" id="2200953"/>
    <lineage>
        <taxon>Bacteria</taxon>
        <taxon>Pseudomonadati</taxon>
        <taxon>Pseudomonadota</taxon>
        <taxon>Gammaproteobacteria</taxon>
        <taxon>Vibrionales</taxon>
        <taxon>Vibrionaceae</taxon>
        <taxon>Vibrio</taxon>
    </lineage>
</organism>
<dbReference type="AlphaFoldDB" id="A0A2U3B638"/>
<evidence type="ECO:0000259" key="1">
    <source>
        <dbReference type="SMART" id="SM00901"/>
    </source>
</evidence>
<protein>
    <recommendedName>
        <fullName evidence="1">FRG domain-containing protein</fullName>
    </recommendedName>
</protein>
<evidence type="ECO:0000313" key="2">
    <source>
        <dbReference type="EMBL" id="PWI32266.1"/>
    </source>
</evidence>
<dbReference type="RefSeq" id="WP_109320791.1">
    <property type="nucleotide sequence ID" value="NZ_QFWT01000010.1"/>
</dbReference>
<name>A0A2U3B638_9VIBR</name>
<proteinExistence type="predicted"/>
<evidence type="ECO:0000313" key="3">
    <source>
        <dbReference type="Proteomes" id="UP000245362"/>
    </source>
</evidence>
<sequence>MKQLKVNTLHELQELIATYGEEVLFRGQLEHYGEPSHPSIIASFDRRVCVPSEAVKWMSYASKVLEALIGDHVKDISYVQALLQHYGWRSFYIDCSSSPAVSAWFASHKYTESLGIDMCEDCGENFLWERKKFAQYNFEEGDGHLYIIDKSIAKEVGLVDLSTLTLSGTFLRTDAQKAWLLGPTLGKPIPKECFVAHITASRSIFRDYASLHDLTNTDSLFPPASKDPILKALLELPWREIKSLRDPEFSVPVFQRALELPEYQNSFEKIASPTTAFYRGQTISEMFDSLESRYGLLTGGEIISASELILFGSADTNTPLNFPKIEKKLEGNNYLAFEIDEIVKHPNVGDNTIYQKGVGIISHSSELFEVCALVVMHPGIEMTNAGFSQGWFYRRKSSGLWEREYHEYECDCGNENIHNRNISALHIAEDLLTL</sequence>
<keyword evidence="3" id="KW-1185">Reference proteome</keyword>
<dbReference type="EMBL" id="QFWT01000010">
    <property type="protein sequence ID" value="PWI32266.1"/>
    <property type="molecule type" value="Genomic_DNA"/>
</dbReference>
<reference evidence="2 3" key="1">
    <citation type="submission" date="2018-05" db="EMBL/GenBank/DDBJ databases">
        <title>Vibrio limimaris sp. nov., isolated from marine sediment.</title>
        <authorList>
            <person name="Li C.-M."/>
        </authorList>
    </citation>
    <scope>NUCLEOTIDE SEQUENCE [LARGE SCALE GENOMIC DNA]</scope>
    <source>
        <strain evidence="2 3">E4404</strain>
    </source>
</reference>
<comment type="caution">
    <text evidence="2">The sequence shown here is derived from an EMBL/GenBank/DDBJ whole genome shotgun (WGS) entry which is preliminary data.</text>
</comment>
<dbReference type="InterPro" id="IPR014966">
    <property type="entry name" value="FRG-dom"/>
</dbReference>
<accession>A0A2U3B638</accession>
<dbReference type="Proteomes" id="UP000245362">
    <property type="component" value="Unassembled WGS sequence"/>
</dbReference>
<dbReference type="SMART" id="SM00901">
    <property type="entry name" value="FRG"/>
    <property type="match status" value="1"/>
</dbReference>